<protein>
    <submittedName>
        <fullName evidence="14">Cytochrome C</fullName>
    </submittedName>
</protein>
<dbReference type="Proteomes" id="UP000265882">
    <property type="component" value="Unassembled WGS sequence"/>
</dbReference>
<reference evidence="14 15" key="1">
    <citation type="journal article" date="2017" name="ISME J.">
        <title>Energy and carbon metabolisms in a deep terrestrial subsurface fluid microbial community.</title>
        <authorList>
            <person name="Momper L."/>
            <person name="Jungbluth S.P."/>
            <person name="Lee M.D."/>
            <person name="Amend J.P."/>
        </authorList>
    </citation>
    <scope>NUCLEOTIDE SEQUENCE [LARGE SCALE GENOMIC DNA]</scope>
    <source>
        <strain evidence="14">SURF_5</strain>
    </source>
</reference>
<keyword evidence="9 12" id="KW-1133">Transmembrane helix</keyword>
<keyword evidence="10" id="KW-0408">Iron</keyword>
<keyword evidence="8" id="KW-0249">Electron transport</keyword>
<keyword evidence="6 12" id="KW-0812">Transmembrane</keyword>
<evidence type="ECO:0000256" key="3">
    <source>
        <dbReference type="ARBA" id="ARBA00022448"/>
    </source>
</evidence>
<evidence type="ECO:0000256" key="4">
    <source>
        <dbReference type="ARBA" id="ARBA00022475"/>
    </source>
</evidence>
<evidence type="ECO:0000256" key="2">
    <source>
        <dbReference type="ARBA" id="ARBA00007395"/>
    </source>
</evidence>
<dbReference type="PANTHER" id="PTHR30333">
    <property type="entry name" value="CYTOCHROME C-TYPE PROTEIN"/>
    <property type="match status" value="1"/>
</dbReference>
<evidence type="ECO:0000256" key="12">
    <source>
        <dbReference type="SAM" id="Phobius"/>
    </source>
</evidence>
<evidence type="ECO:0000313" key="14">
    <source>
        <dbReference type="EMBL" id="RJP20306.1"/>
    </source>
</evidence>
<dbReference type="Pfam" id="PF03264">
    <property type="entry name" value="Cytochrom_NNT"/>
    <property type="match status" value="1"/>
</dbReference>
<dbReference type="Gene3D" id="1.10.3820.10">
    <property type="entry name" value="Di-heme elbow motif domain"/>
    <property type="match status" value="1"/>
</dbReference>
<dbReference type="AlphaFoldDB" id="A0A3A4NQH4"/>
<evidence type="ECO:0000256" key="7">
    <source>
        <dbReference type="ARBA" id="ARBA00022723"/>
    </source>
</evidence>
<keyword evidence="5" id="KW-0349">Heme</keyword>
<dbReference type="GO" id="GO:0009061">
    <property type="term" value="P:anaerobic respiration"/>
    <property type="evidence" value="ECO:0007669"/>
    <property type="project" value="TreeGrafter"/>
</dbReference>
<dbReference type="GO" id="GO:0005886">
    <property type="term" value="C:plasma membrane"/>
    <property type="evidence" value="ECO:0007669"/>
    <property type="project" value="UniProtKB-SubCell"/>
</dbReference>
<dbReference type="GO" id="GO:0046872">
    <property type="term" value="F:metal ion binding"/>
    <property type="evidence" value="ECO:0007669"/>
    <property type="project" value="UniProtKB-KW"/>
</dbReference>
<feature type="transmembrane region" description="Helical" evidence="12">
    <location>
        <begin position="96"/>
        <end position="116"/>
    </location>
</feature>
<evidence type="ECO:0000256" key="10">
    <source>
        <dbReference type="ARBA" id="ARBA00023004"/>
    </source>
</evidence>
<evidence type="ECO:0000256" key="8">
    <source>
        <dbReference type="ARBA" id="ARBA00022982"/>
    </source>
</evidence>
<keyword evidence="11 12" id="KW-0472">Membrane</keyword>
<dbReference type="InterPro" id="IPR005126">
    <property type="entry name" value="NapC/NirT_cyt_c_N"/>
</dbReference>
<feature type="transmembrane region" description="Helical" evidence="12">
    <location>
        <begin position="12"/>
        <end position="35"/>
    </location>
</feature>
<comment type="subcellular location">
    <subcellularLocation>
        <location evidence="1">Cell membrane</location>
    </subcellularLocation>
</comment>
<comment type="similarity">
    <text evidence="2">Belongs to the NapC/NirT/NrfH family.</text>
</comment>
<gene>
    <name evidence="14" type="ORF">C4520_11630</name>
</gene>
<dbReference type="InterPro" id="IPR051174">
    <property type="entry name" value="Cytochrome_c-type_ET"/>
</dbReference>
<feature type="transmembrane region" description="Helical" evidence="12">
    <location>
        <begin position="41"/>
        <end position="67"/>
    </location>
</feature>
<dbReference type="PANTHER" id="PTHR30333:SF1">
    <property type="entry name" value="CYTOCHROME C-TYPE PROTEIN NAPC"/>
    <property type="match status" value="1"/>
</dbReference>
<organism evidence="14 15">
    <name type="scientific">Abyssobacteria bacterium (strain SURF_5)</name>
    <dbReference type="NCBI Taxonomy" id="2093360"/>
    <lineage>
        <taxon>Bacteria</taxon>
        <taxon>Pseudomonadati</taxon>
        <taxon>Candidatus Hydrogenedentota</taxon>
        <taxon>Candidatus Abyssobacteria</taxon>
    </lineage>
</organism>
<keyword evidence="7" id="KW-0479">Metal-binding</keyword>
<name>A0A3A4NQH4_ABYX5</name>
<accession>A0A3A4NQH4</accession>
<comment type="caution">
    <text evidence="14">The sequence shown here is derived from an EMBL/GenBank/DDBJ whole genome shotgun (WGS) entry which is preliminary data.</text>
</comment>
<feature type="domain" description="NapC/NirT cytochrome c N-terminal" evidence="13">
    <location>
        <begin position="98"/>
        <end position="184"/>
    </location>
</feature>
<proteinExistence type="inferred from homology"/>
<evidence type="ECO:0000256" key="5">
    <source>
        <dbReference type="ARBA" id="ARBA00022617"/>
    </source>
</evidence>
<evidence type="ECO:0000256" key="11">
    <source>
        <dbReference type="ARBA" id="ARBA00023136"/>
    </source>
</evidence>
<dbReference type="SUPFAM" id="SSF48695">
    <property type="entry name" value="Multiheme cytochromes"/>
    <property type="match status" value="1"/>
</dbReference>
<dbReference type="InterPro" id="IPR036280">
    <property type="entry name" value="Multihaem_cyt_sf"/>
</dbReference>
<keyword evidence="3" id="KW-0813">Transport</keyword>
<keyword evidence="4" id="KW-1003">Cell membrane</keyword>
<evidence type="ECO:0000313" key="15">
    <source>
        <dbReference type="Proteomes" id="UP000265882"/>
    </source>
</evidence>
<evidence type="ECO:0000259" key="13">
    <source>
        <dbReference type="Pfam" id="PF03264"/>
    </source>
</evidence>
<evidence type="ECO:0000256" key="1">
    <source>
        <dbReference type="ARBA" id="ARBA00004236"/>
    </source>
</evidence>
<evidence type="ECO:0000256" key="6">
    <source>
        <dbReference type="ARBA" id="ARBA00022692"/>
    </source>
</evidence>
<dbReference type="EMBL" id="QZKU01000078">
    <property type="protein sequence ID" value="RJP20306.1"/>
    <property type="molecule type" value="Genomic_DNA"/>
</dbReference>
<dbReference type="GO" id="GO:0009055">
    <property type="term" value="F:electron transfer activity"/>
    <property type="evidence" value="ECO:0007669"/>
    <property type="project" value="TreeGrafter"/>
</dbReference>
<dbReference type="InterPro" id="IPR038266">
    <property type="entry name" value="NapC/NirT_cytc_sf"/>
</dbReference>
<evidence type="ECO:0000256" key="9">
    <source>
        <dbReference type="ARBA" id="ARBA00022989"/>
    </source>
</evidence>
<sequence>MDRSLLRNKLSLIGIGLAIISFFLAVYLLALSMFARDTNPYTGIITFFVLPMHIIFGVFLIILGMILERRRRRRQAPEEIPLFPVIDFNSPRTRRYLFWTVGLFVGFLLFSAVGSYEAYHFTDSTTFCGRICHQVMEPEFTAYQNSPHARVACVDCHIGPGADWFVKSKMSGMYQIFATTFHTYPQPIPTPIEDLRPAQETCEQCHWPKQFYGAVQKEIHHFMADEENTPWTINLLLKVGGGNPTYGEVGGIHWHMAISNKIEYIATDEARQEIAWIRQTDPDGRVTIYQSEEAPLEGSPESYEIRTMDCIDCHNRPTHIFRSPSAAMNIALQTGKIDRSLPNIKERGVDVLAAKYETKEAALAAISQEIDAYYQENYPDIYYAKPTEITKAIDAIKTIYGDNFFPYMNARWDVYPENVGHFIWKGCFRCHDGKHVSEEGTAINNDCDSCHVIISQGTGEQKAVSLDGLEFKHPVDIGEAWKEMNCSECHTGALP</sequence>